<dbReference type="Gene3D" id="3.90.550.10">
    <property type="entry name" value="Spore Coat Polysaccharide Biosynthesis Protein SpsA, Chain A"/>
    <property type="match status" value="1"/>
</dbReference>
<proteinExistence type="predicted"/>
<evidence type="ECO:0000259" key="1">
    <source>
        <dbReference type="Pfam" id="PF00535"/>
    </source>
</evidence>
<dbReference type="InterPro" id="IPR029044">
    <property type="entry name" value="Nucleotide-diphossugar_trans"/>
</dbReference>
<dbReference type="InterPro" id="IPR001173">
    <property type="entry name" value="Glyco_trans_2-like"/>
</dbReference>
<organism evidence="2 3">
    <name type="scientific">Candidatus Gottesmanbacteria bacterium RBG_13_37_7</name>
    <dbReference type="NCBI Taxonomy" id="1798369"/>
    <lineage>
        <taxon>Bacteria</taxon>
        <taxon>Candidatus Gottesmaniibacteriota</taxon>
    </lineage>
</organism>
<dbReference type="PANTHER" id="PTHR48090:SF7">
    <property type="entry name" value="RFBJ PROTEIN"/>
    <property type="match status" value="1"/>
</dbReference>
<dbReference type="Proteomes" id="UP000178230">
    <property type="component" value="Unassembled WGS sequence"/>
</dbReference>
<dbReference type="EMBL" id="MFIY01000033">
    <property type="protein sequence ID" value="OGF99944.1"/>
    <property type="molecule type" value="Genomic_DNA"/>
</dbReference>
<dbReference type="PANTHER" id="PTHR48090">
    <property type="entry name" value="UNDECAPRENYL-PHOSPHATE 4-DEOXY-4-FORMAMIDO-L-ARABINOSE TRANSFERASE-RELATED"/>
    <property type="match status" value="1"/>
</dbReference>
<gene>
    <name evidence="2" type="ORF">A2Y99_03960</name>
</gene>
<dbReference type="Pfam" id="PF00535">
    <property type="entry name" value="Glycos_transf_2"/>
    <property type="match status" value="1"/>
</dbReference>
<dbReference type="AlphaFoldDB" id="A0A1F5YIG5"/>
<dbReference type="SUPFAM" id="SSF53448">
    <property type="entry name" value="Nucleotide-diphospho-sugar transferases"/>
    <property type="match status" value="1"/>
</dbReference>
<protein>
    <recommendedName>
        <fullName evidence="1">Glycosyltransferase 2-like domain-containing protein</fullName>
    </recommendedName>
</protein>
<sequence length="226" mass="25125">MRILIGIPAYNESKMIGQVISRLPKNITGFGKADILVVDDGSSDNTGEIAREKGATVLTHLINRGLGGALKTIFQYARTNGYDVLVTFDADGQHDAKDIGKLVKLLTDKSCDFIVGTRWSKGLTKPYTRYYINMLANIFTYVFFNIKTTDSQSGFRAFGKKAIQSVSISTDGMEVSSEFFREAKRCRFKFAEVPIKAVYSVYSKGKGQSLSDAPEVFMQLLLRLLK</sequence>
<accession>A0A1F5YIG5</accession>
<feature type="domain" description="Glycosyltransferase 2-like" evidence="1">
    <location>
        <begin position="5"/>
        <end position="164"/>
    </location>
</feature>
<dbReference type="InterPro" id="IPR050256">
    <property type="entry name" value="Glycosyltransferase_2"/>
</dbReference>
<dbReference type="CDD" id="cd04179">
    <property type="entry name" value="DPM_DPG-synthase_like"/>
    <property type="match status" value="1"/>
</dbReference>
<evidence type="ECO:0000313" key="2">
    <source>
        <dbReference type="EMBL" id="OGF99944.1"/>
    </source>
</evidence>
<evidence type="ECO:0000313" key="3">
    <source>
        <dbReference type="Proteomes" id="UP000178230"/>
    </source>
</evidence>
<reference evidence="2 3" key="1">
    <citation type="journal article" date="2016" name="Nat. Commun.">
        <title>Thousands of microbial genomes shed light on interconnected biogeochemical processes in an aquifer system.</title>
        <authorList>
            <person name="Anantharaman K."/>
            <person name="Brown C.T."/>
            <person name="Hug L.A."/>
            <person name="Sharon I."/>
            <person name="Castelle C.J."/>
            <person name="Probst A.J."/>
            <person name="Thomas B.C."/>
            <person name="Singh A."/>
            <person name="Wilkins M.J."/>
            <person name="Karaoz U."/>
            <person name="Brodie E.L."/>
            <person name="Williams K.H."/>
            <person name="Hubbard S.S."/>
            <person name="Banfield J.F."/>
        </authorList>
    </citation>
    <scope>NUCLEOTIDE SEQUENCE [LARGE SCALE GENOMIC DNA]</scope>
</reference>
<name>A0A1F5YIG5_9BACT</name>
<comment type="caution">
    <text evidence="2">The sequence shown here is derived from an EMBL/GenBank/DDBJ whole genome shotgun (WGS) entry which is preliminary data.</text>
</comment>